<evidence type="ECO:0000313" key="1">
    <source>
        <dbReference type="EMBL" id="KKL94479.1"/>
    </source>
</evidence>
<proteinExistence type="predicted"/>
<gene>
    <name evidence="1" type="ORF">LCGC14_1864270</name>
</gene>
<dbReference type="EMBL" id="LAZR01018913">
    <property type="protein sequence ID" value="KKL94479.1"/>
    <property type="molecule type" value="Genomic_DNA"/>
</dbReference>
<dbReference type="InterPro" id="IPR056209">
    <property type="entry name" value="SU10_adaptor"/>
</dbReference>
<name>A0A0F9G6N5_9ZZZZ</name>
<comment type="caution">
    <text evidence="1">The sequence shown here is derived from an EMBL/GenBank/DDBJ whole genome shotgun (WGS) entry which is preliminary data.</text>
</comment>
<sequence>MASLNLSFSDLYGRVAKFLGTYRDSGPSGTDLVEAKDYVHSGYRRFLTAKKEGWSFLNKNYTLSTESGVWEYELPEDFKEMIMPFRFAENSGYPDMDQRSEGEIRQLIVETNSSSYPQYFAIRTGDYTPQAGQRYEATFWPPADTVYVLSYTYKYIPPKLSGDNDLHVGGPEFSEVIKEFCLAAAETEADDVAAVHENIAQRLLAEALQSDKSRNPVHLGYNGDYAGITQREIARGSFRVNDVNFVT</sequence>
<organism evidence="1">
    <name type="scientific">marine sediment metagenome</name>
    <dbReference type="NCBI Taxonomy" id="412755"/>
    <lineage>
        <taxon>unclassified sequences</taxon>
        <taxon>metagenomes</taxon>
        <taxon>ecological metagenomes</taxon>
    </lineage>
</organism>
<protein>
    <submittedName>
        <fullName evidence="1">Uncharacterized protein</fullName>
    </submittedName>
</protein>
<accession>A0A0F9G6N5</accession>
<reference evidence="1" key="1">
    <citation type="journal article" date="2015" name="Nature">
        <title>Complex archaea that bridge the gap between prokaryotes and eukaryotes.</title>
        <authorList>
            <person name="Spang A."/>
            <person name="Saw J.H."/>
            <person name="Jorgensen S.L."/>
            <person name="Zaremba-Niedzwiedzka K."/>
            <person name="Martijn J."/>
            <person name="Lind A.E."/>
            <person name="van Eijk R."/>
            <person name="Schleper C."/>
            <person name="Guy L."/>
            <person name="Ettema T.J."/>
        </authorList>
    </citation>
    <scope>NUCLEOTIDE SEQUENCE</scope>
</reference>
<dbReference type="Pfam" id="PF24175">
    <property type="entry name" value="SU10_adaptor"/>
    <property type="match status" value="1"/>
</dbReference>
<dbReference type="AlphaFoldDB" id="A0A0F9G6N5"/>